<comment type="caution">
    <text evidence="5">The sequence shown here is derived from an EMBL/GenBank/DDBJ whole genome shotgun (WGS) entry which is preliminary data.</text>
</comment>
<protein>
    <submittedName>
        <fullName evidence="5">AraC-like DNA-binding protein</fullName>
    </submittedName>
</protein>
<organism evidence="5 6">
    <name type="scientific">Deinococcus humi</name>
    <dbReference type="NCBI Taxonomy" id="662880"/>
    <lineage>
        <taxon>Bacteria</taxon>
        <taxon>Thermotogati</taxon>
        <taxon>Deinococcota</taxon>
        <taxon>Deinococci</taxon>
        <taxon>Deinococcales</taxon>
        <taxon>Deinococcaceae</taxon>
        <taxon>Deinococcus</taxon>
    </lineage>
</organism>
<dbReference type="GO" id="GO:0043565">
    <property type="term" value="F:sequence-specific DNA binding"/>
    <property type="evidence" value="ECO:0007669"/>
    <property type="project" value="InterPro"/>
</dbReference>
<proteinExistence type="predicted"/>
<evidence type="ECO:0000256" key="2">
    <source>
        <dbReference type="ARBA" id="ARBA00023125"/>
    </source>
</evidence>
<dbReference type="GO" id="GO:0003700">
    <property type="term" value="F:DNA-binding transcription factor activity"/>
    <property type="evidence" value="ECO:0007669"/>
    <property type="project" value="InterPro"/>
</dbReference>
<dbReference type="Pfam" id="PF20240">
    <property type="entry name" value="DUF6597"/>
    <property type="match status" value="1"/>
</dbReference>
<keyword evidence="2 5" id="KW-0238">DNA-binding</keyword>
<evidence type="ECO:0000259" key="4">
    <source>
        <dbReference type="PROSITE" id="PS01124"/>
    </source>
</evidence>
<name>A0A7W8NE69_9DEIO</name>
<dbReference type="EMBL" id="JACHFL010000004">
    <property type="protein sequence ID" value="MBB5363046.1"/>
    <property type="molecule type" value="Genomic_DNA"/>
</dbReference>
<keyword evidence="3" id="KW-0804">Transcription</keyword>
<dbReference type="Gene3D" id="1.10.10.60">
    <property type="entry name" value="Homeodomain-like"/>
    <property type="match status" value="1"/>
</dbReference>
<dbReference type="AlphaFoldDB" id="A0A7W8NE69"/>
<dbReference type="RefSeq" id="WP_184131193.1">
    <property type="nucleotide sequence ID" value="NZ_JACHFL010000004.1"/>
</dbReference>
<evidence type="ECO:0000256" key="1">
    <source>
        <dbReference type="ARBA" id="ARBA00023015"/>
    </source>
</evidence>
<evidence type="ECO:0000313" key="6">
    <source>
        <dbReference type="Proteomes" id="UP000552709"/>
    </source>
</evidence>
<gene>
    <name evidence="5" type="ORF">HNQ08_002144</name>
</gene>
<dbReference type="SUPFAM" id="SSF46689">
    <property type="entry name" value="Homeodomain-like"/>
    <property type="match status" value="1"/>
</dbReference>
<dbReference type="PROSITE" id="PS01124">
    <property type="entry name" value="HTH_ARAC_FAMILY_2"/>
    <property type="match status" value="1"/>
</dbReference>
<keyword evidence="6" id="KW-1185">Reference proteome</keyword>
<dbReference type="PANTHER" id="PTHR46796">
    <property type="entry name" value="HTH-TYPE TRANSCRIPTIONAL ACTIVATOR RHAS-RELATED"/>
    <property type="match status" value="1"/>
</dbReference>
<dbReference type="InterPro" id="IPR009057">
    <property type="entry name" value="Homeodomain-like_sf"/>
</dbReference>
<accession>A0A7W8NE69</accession>
<sequence length="271" mass="30109">MVYQEFAPDPRLGHLVRNYFQVSGSLHSAREEHRFLPERLVRLSFSAGQTWQGSLLGGNMDRLPDALLTGLSLTPLRAVSEGENKVLGAELLPWGARQLFGWDARTVSLDLSLKYPALTRALGSLVRLSAWEEARQTLDAWLLELLAQRGRESGAGIQAAATLYRTLGQTRLGTLADEVGLSSRQLERLFVSEVGINAKTLARLIRFEEIHNRLMVDPDLSLAGLAYELGFADQAHLTREFRALSFMTPGLFGQVVRQRAYRSRDDGAGHP</sequence>
<dbReference type="InterPro" id="IPR018060">
    <property type="entry name" value="HTH_AraC"/>
</dbReference>
<reference evidence="5 6" key="1">
    <citation type="submission" date="2020-08" db="EMBL/GenBank/DDBJ databases">
        <title>Genomic Encyclopedia of Type Strains, Phase IV (KMG-IV): sequencing the most valuable type-strain genomes for metagenomic binning, comparative biology and taxonomic classification.</title>
        <authorList>
            <person name="Goeker M."/>
        </authorList>
    </citation>
    <scope>NUCLEOTIDE SEQUENCE [LARGE SCALE GENOMIC DNA]</scope>
    <source>
        <strain evidence="5 6">DSM 27939</strain>
    </source>
</reference>
<evidence type="ECO:0000313" key="5">
    <source>
        <dbReference type="EMBL" id="MBB5363046.1"/>
    </source>
</evidence>
<dbReference type="InterPro" id="IPR046532">
    <property type="entry name" value="DUF6597"/>
</dbReference>
<dbReference type="Pfam" id="PF12833">
    <property type="entry name" value="HTH_18"/>
    <property type="match status" value="1"/>
</dbReference>
<dbReference type="InterPro" id="IPR050204">
    <property type="entry name" value="AraC_XylS_family_regulators"/>
</dbReference>
<evidence type="ECO:0000256" key="3">
    <source>
        <dbReference type="ARBA" id="ARBA00023163"/>
    </source>
</evidence>
<dbReference type="Proteomes" id="UP000552709">
    <property type="component" value="Unassembled WGS sequence"/>
</dbReference>
<dbReference type="SMART" id="SM00342">
    <property type="entry name" value="HTH_ARAC"/>
    <property type="match status" value="1"/>
</dbReference>
<feature type="domain" description="HTH araC/xylS-type" evidence="4">
    <location>
        <begin position="157"/>
        <end position="255"/>
    </location>
</feature>
<keyword evidence="1" id="KW-0805">Transcription regulation</keyword>